<accession>A0ACC1RSP3</accession>
<dbReference type="Proteomes" id="UP001148629">
    <property type="component" value="Unassembled WGS sequence"/>
</dbReference>
<name>A0ACC1RSP3_9HYPO</name>
<comment type="caution">
    <text evidence="1">The sequence shown here is derived from an EMBL/GenBank/DDBJ whole genome shotgun (WGS) entry which is preliminary data.</text>
</comment>
<evidence type="ECO:0000313" key="1">
    <source>
        <dbReference type="EMBL" id="KAJ3525979.1"/>
    </source>
</evidence>
<sequence length="453" mass="50606">MGYTDSRSILYTPVAVGRHDLLDSVPELTIPSSLDSKSKPFTPKRFAVGSEPSWSTAPFSPFTLDSRGNNVGTLDYGHIVGGVPWFDVSSLSGPVQIEIKYSEQFHGLQAPFSDGPYLFGNQLSANFRVETMNITKTDRSEAFLVQGGQRWQSIRLITNGTVSFSRVGFHATFPNVDPEDEPGYFESDNERLNEIWKLGVRGAQSSCVEKMSQPATWRVHPDNGVLVEVLRPIQSEEAPVIGNHTLEFETRVERGGLWWGVAWEIGSGPGLGLQITGDLPQESTFANHNYTLSPRNSLIVTSGWGQVNQTTLPTYVVDTFDLPFPFHEKTWYRARTTVENGYLSVAIEDKQVFNISTEPILVNVRGALAPLDFNGRFGLGAYQDQKAYYRNLMLHNQQGEIVYQNNLTTKDVLAEYGVQGNIFPACLDGPKRDRLIWLGDYYHTARIIAYAHL</sequence>
<protein>
    <submittedName>
        <fullName evidence="1">Uncharacterized protein</fullName>
    </submittedName>
</protein>
<evidence type="ECO:0000313" key="2">
    <source>
        <dbReference type="Proteomes" id="UP001148629"/>
    </source>
</evidence>
<organism evidence="1 2">
    <name type="scientific">Fusarium decemcellulare</name>
    <dbReference type="NCBI Taxonomy" id="57161"/>
    <lineage>
        <taxon>Eukaryota</taxon>
        <taxon>Fungi</taxon>
        <taxon>Dikarya</taxon>
        <taxon>Ascomycota</taxon>
        <taxon>Pezizomycotina</taxon>
        <taxon>Sordariomycetes</taxon>
        <taxon>Hypocreomycetidae</taxon>
        <taxon>Hypocreales</taxon>
        <taxon>Nectriaceae</taxon>
        <taxon>Fusarium</taxon>
        <taxon>Fusarium decemcellulare species complex</taxon>
    </lineage>
</organism>
<dbReference type="EMBL" id="JANRMS010001816">
    <property type="protein sequence ID" value="KAJ3525979.1"/>
    <property type="molecule type" value="Genomic_DNA"/>
</dbReference>
<proteinExistence type="predicted"/>
<reference evidence="1" key="1">
    <citation type="submission" date="2022-08" db="EMBL/GenBank/DDBJ databases">
        <title>Genome Sequence of Fusarium decemcellulare.</title>
        <authorList>
            <person name="Buettner E."/>
        </authorList>
    </citation>
    <scope>NUCLEOTIDE SEQUENCE</scope>
    <source>
        <strain evidence="1">Babe19</strain>
    </source>
</reference>
<keyword evidence="2" id="KW-1185">Reference proteome</keyword>
<gene>
    <name evidence="1" type="ORF">NM208_g11404</name>
</gene>